<sequence>MHGTPLMRHKRVHASTTIMSATPLARSAARYIFSLRRYIMATITTERLFTPREAAAVSGIAVRAVNNAIDKRVVLVVRTGDAKLRKKLTRKLSEGSLLRLKVWHSIGGVLTRERRERLFAEIEARPTERHVKADNLLIVDVGEARDEIAAGVRDLDHARKAIVQNKDVLGGEPVFAGTRIPVRAIVAMLDAGASEEEILEGYPKLDSRLLSLARLWVAAHPPRGRPKSLKDRGFAFKSRTEGSPRAIARNHGADA</sequence>
<organism evidence="1 2">
    <name type="scientific">Sandarakinorhabdus cyanobacteriorum</name>
    <dbReference type="NCBI Taxonomy" id="1981098"/>
    <lineage>
        <taxon>Bacteria</taxon>
        <taxon>Pseudomonadati</taxon>
        <taxon>Pseudomonadota</taxon>
        <taxon>Alphaproteobacteria</taxon>
        <taxon>Sphingomonadales</taxon>
        <taxon>Sphingosinicellaceae</taxon>
        <taxon>Sandarakinorhabdus</taxon>
    </lineage>
</organism>
<name>A0A255Z640_9SPHN</name>
<protein>
    <recommendedName>
        <fullName evidence="3">DUF433 domain-containing protein</fullName>
    </recommendedName>
</protein>
<dbReference type="OrthoDB" id="200074at2"/>
<dbReference type="SUPFAM" id="SSF46689">
    <property type="entry name" value="Homeodomain-like"/>
    <property type="match status" value="1"/>
</dbReference>
<dbReference type="AlphaFoldDB" id="A0A255Z640"/>
<dbReference type="InterPro" id="IPR007367">
    <property type="entry name" value="DUF433"/>
</dbReference>
<evidence type="ECO:0008006" key="3">
    <source>
        <dbReference type="Google" id="ProtNLM"/>
    </source>
</evidence>
<gene>
    <name evidence="1" type="ORF">CHU93_00720</name>
</gene>
<dbReference type="Pfam" id="PF04255">
    <property type="entry name" value="DUF433"/>
    <property type="match status" value="1"/>
</dbReference>
<proteinExistence type="predicted"/>
<dbReference type="EMBL" id="NOXT01000037">
    <property type="protein sequence ID" value="OYQ36909.1"/>
    <property type="molecule type" value="Genomic_DNA"/>
</dbReference>
<dbReference type="InterPro" id="IPR009057">
    <property type="entry name" value="Homeodomain-like_sf"/>
</dbReference>
<keyword evidence="2" id="KW-1185">Reference proteome</keyword>
<reference evidence="1 2" key="1">
    <citation type="submission" date="2017-07" db="EMBL/GenBank/DDBJ databases">
        <title>Sandarakinorhabdus cyanobacteriorum sp. nov., a novel bacterium isolated from cyanobacterial aggregates in a eutrophic lake.</title>
        <authorList>
            <person name="Cai H."/>
        </authorList>
    </citation>
    <scope>NUCLEOTIDE SEQUENCE [LARGE SCALE GENOMIC DNA]</scope>
    <source>
        <strain evidence="1 2">TH057</strain>
    </source>
</reference>
<dbReference type="PANTHER" id="PTHR34849">
    <property type="entry name" value="SSL5025 PROTEIN"/>
    <property type="match status" value="1"/>
</dbReference>
<dbReference type="Gene3D" id="1.10.10.10">
    <property type="entry name" value="Winged helix-like DNA-binding domain superfamily/Winged helix DNA-binding domain"/>
    <property type="match status" value="1"/>
</dbReference>
<evidence type="ECO:0000313" key="1">
    <source>
        <dbReference type="EMBL" id="OYQ36909.1"/>
    </source>
</evidence>
<dbReference type="PANTHER" id="PTHR34849:SF3">
    <property type="entry name" value="SSR2962 PROTEIN"/>
    <property type="match status" value="1"/>
</dbReference>
<accession>A0A255Z640</accession>
<dbReference type="Proteomes" id="UP000216991">
    <property type="component" value="Unassembled WGS sequence"/>
</dbReference>
<dbReference type="InterPro" id="IPR036388">
    <property type="entry name" value="WH-like_DNA-bd_sf"/>
</dbReference>
<evidence type="ECO:0000313" key="2">
    <source>
        <dbReference type="Proteomes" id="UP000216991"/>
    </source>
</evidence>
<comment type="caution">
    <text evidence="1">The sequence shown here is derived from an EMBL/GenBank/DDBJ whole genome shotgun (WGS) entry which is preliminary data.</text>
</comment>